<dbReference type="InterPro" id="IPR023210">
    <property type="entry name" value="NADP_OxRdtase_dom"/>
</dbReference>
<dbReference type="GO" id="GO:0005737">
    <property type="term" value="C:cytoplasm"/>
    <property type="evidence" value="ECO:0007669"/>
    <property type="project" value="TreeGrafter"/>
</dbReference>
<dbReference type="CDD" id="cd00067">
    <property type="entry name" value="GAL4"/>
    <property type="match status" value="1"/>
</dbReference>
<dbReference type="InterPro" id="IPR050791">
    <property type="entry name" value="Aldo-Keto_reductase"/>
</dbReference>
<dbReference type="Gene3D" id="4.10.240.10">
    <property type="entry name" value="Zn(2)-C6 fungal-type DNA-binding domain"/>
    <property type="match status" value="1"/>
</dbReference>
<name>A0AAD9SFH7_PHOAM</name>
<accession>A0AAD9SFH7</accession>
<dbReference type="InterPro" id="IPR036812">
    <property type="entry name" value="NAD(P)_OxRdtase_dom_sf"/>
</dbReference>
<dbReference type="PANTHER" id="PTHR43625">
    <property type="entry name" value="AFLATOXIN B1 ALDEHYDE REDUCTASE"/>
    <property type="match status" value="1"/>
</dbReference>
<dbReference type="SUPFAM" id="SSF57701">
    <property type="entry name" value="Zn2/Cys6 DNA-binding domain"/>
    <property type="match status" value="1"/>
</dbReference>
<dbReference type="Gene3D" id="3.20.20.100">
    <property type="entry name" value="NADP-dependent oxidoreductase domain"/>
    <property type="match status" value="1"/>
</dbReference>
<keyword evidence="1" id="KW-0560">Oxidoreductase</keyword>
<dbReference type="InterPro" id="IPR001138">
    <property type="entry name" value="Zn2Cys6_DnaBD"/>
</dbReference>
<dbReference type="PROSITE" id="PS50048">
    <property type="entry name" value="ZN2_CY6_FUNGAL_2"/>
    <property type="match status" value="1"/>
</dbReference>
<dbReference type="SUPFAM" id="SSF51430">
    <property type="entry name" value="NAD(P)-linked oxidoreductase"/>
    <property type="match status" value="1"/>
</dbReference>
<dbReference type="GO" id="GO:0000981">
    <property type="term" value="F:DNA-binding transcription factor activity, RNA polymerase II-specific"/>
    <property type="evidence" value="ECO:0007669"/>
    <property type="project" value="InterPro"/>
</dbReference>
<organism evidence="4 5">
    <name type="scientific">Phomopsis amygdali</name>
    <name type="common">Fusicoccum amygdali</name>
    <dbReference type="NCBI Taxonomy" id="1214568"/>
    <lineage>
        <taxon>Eukaryota</taxon>
        <taxon>Fungi</taxon>
        <taxon>Dikarya</taxon>
        <taxon>Ascomycota</taxon>
        <taxon>Pezizomycotina</taxon>
        <taxon>Sordariomycetes</taxon>
        <taxon>Sordariomycetidae</taxon>
        <taxon>Diaporthales</taxon>
        <taxon>Diaporthaceae</taxon>
        <taxon>Diaporthe</taxon>
    </lineage>
</organism>
<dbReference type="EMBL" id="JAUJFL010000003">
    <property type="protein sequence ID" value="KAK2606604.1"/>
    <property type="molecule type" value="Genomic_DNA"/>
</dbReference>
<keyword evidence="5" id="KW-1185">Reference proteome</keyword>
<comment type="caution">
    <text evidence="4">The sequence shown here is derived from an EMBL/GenBank/DDBJ whole genome shotgun (WGS) entry which is preliminary data.</text>
</comment>
<protein>
    <recommendedName>
        <fullName evidence="3">Zn(2)-C6 fungal-type domain-containing protein</fullName>
    </recommendedName>
</protein>
<dbReference type="AlphaFoldDB" id="A0AAD9SFH7"/>
<gene>
    <name evidence="4" type="ORF">N8I77_005341</name>
</gene>
<evidence type="ECO:0000256" key="2">
    <source>
        <dbReference type="ARBA" id="ARBA00023242"/>
    </source>
</evidence>
<evidence type="ECO:0000313" key="5">
    <source>
        <dbReference type="Proteomes" id="UP001265746"/>
    </source>
</evidence>
<dbReference type="Pfam" id="PF00248">
    <property type="entry name" value="Aldo_ket_red"/>
    <property type="match status" value="1"/>
</dbReference>
<evidence type="ECO:0000256" key="1">
    <source>
        <dbReference type="ARBA" id="ARBA00023002"/>
    </source>
</evidence>
<reference evidence="4" key="1">
    <citation type="submission" date="2023-06" db="EMBL/GenBank/DDBJ databases">
        <authorList>
            <person name="Noh H."/>
        </authorList>
    </citation>
    <scope>NUCLEOTIDE SEQUENCE</scope>
    <source>
        <strain evidence="4">DUCC20226</strain>
    </source>
</reference>
<sequence>MESPPSATRVPASRQKNCNNCVQTKRRCDRRMPVCSRCAERKIPCAYGKTRVASQTEHMEVESTPRREVPPFGSPGAPHFESIESLELGYFGSLPVASLPDTTCLASQPAVGPFDSGDIPMDAFMEFIDNDTSTARDQWLAPLDEDLVTERPGTPADEEVARTYEKMAPFCDGVQPWHLYDPKMPLHQTVNRVKGFTKEVATHNSTPFLHRYLYQSQTPQCILSCFTTCVLYDSRTPANTAMVVRALHGNVRELLDSEAGRAIATPTEKLARAQALFLYQVMRLFDENITLRSQAEKDMPVLETWLGDLCKIRENLGNLADERTRDQEPVEWERWIFAESVRRTIVMAYSVIVLYNMMKNPDDDDDDTGPWAYVHRWTLSRPLWEASSAFEFRRLWKETPHFIIVNYSFETFLKHGRAEDVDDFAEILMTVYMGVDETKEFISSLNEAFHTSHPYFKAKSQNLHSFHSSFTRVIINMETISPTQRPLGKNGPMVSRIGFGTMGMGFPCSRTIAPIPDPERLALLDSAYELGCTFWDSSDFYGDAEVIIGKWLALNPEKRKDIFIATKFGGIRLPEGFGFRGDAAYVPIACEQSLERLGVETIDLWYPHRLDGSTPVEHIVAEMVKLKEKGKIRHIGLSEVSSTTLRRAHAVHPIACVQMEYSAFSTEIESPEHQLLATCRELGVAVVAYSPLSRGLLGGGVQGPDDFEEGDIRRFYPRYSKENFPKNMELVEAFREVATAKGVTVAQTALAWLLAQGGDIFPIPGTITPKYVKENFDAVHVQLTDQETQRLRDLVDKASVFGERYPAEHAGGLFADTPLPEEWDGEKRDVVVIGRVIPPGE</sequence>
<feature type="domain" description="Zn(2)-C6 fungal-type" evidence="3">
    <location>
        <begin position="17"/>
        <end position="47"/>
    </location>
</feature>
<dbReference type="Proteomes" id="UP001265746">
    <property type="component" value="Unassembled WGS sequence"/>
</dbReference>
<proteinExistence type="predicted"/>
<evidence type="ECO:0000313" key="4">
    <source>
        <dbReference type="EMBL" id="KAK2606604.1"/>
    </source>
</evidence>
<dbReference type="Pfam" id="PF00172">
    <property type="entry name" value="Zn_clus"/>
    <property type="match status" value="1"/>
</dbReference>
<dbReference type="InterPro" id="IPR036864">
    <property type="entry name" value="Zn2-C6_fun-type_DNA-bd_sf"/>
</dbReference>
<dbReference type="GO" id="GO:0016491">
    <property type="term" value="F:oxidoreductase activity"/>
    <property type="evidence" value="ECO:0007669"/>
    <property type="project" value="UniProtKB-KW"/>
</dbReference>
<keyword evidence="2" id="KW-0539">Nucleus</keyword>
<dbReference type="PANTHER" id="PTHR43625:SF40">
    <property type="entry name" value="ALDO-KETO REDUCTASE YAKC [NADP(+)]"/>
    <property type="match status" value="1"/>
</dbReference>
<dbReference type="GO" id="GO:0008270">
    <property type="term" value="F:zinc ion binding"/>
    <property type="evidence" value="ECO:0007669"/>
    <property type="project" value="InterPro"/>
</dbReference>
<evidence type="ECO:0000259" key="3">
    <source>
        <dbReference type="PROSITE" id="PS50048"/>
    </source>
</evidence>